<comment type="caution">
    <text evidence="6">The sequence shown here is derived from an EMBL/GenBank/DDBJ whole genome shotgun (WGS) entry which is preliminary data.</text>
</comment>
<feature type="active site" evidence="3">
    <location>
        <position position="133"/>
    </location>
</feature>
<dbReference type="InterPro" id="IPR020103">
    <property type="entry name" value="PsdUridine_synth_cat_dom_sf"/>
</dbReference>
<dbReference type="CDD" id="cd02869">
    <property type="entry name" value="PseudoU_synth_RluA_like"/>
    <property type="match status" value="1"/>
</dbReference>
<evidence type="ECO:0000256" key="2">
    <source>
        <dbReference type="ARBA" id="ARBA00010876"/>
    </source>
</evidence>
<dbReference type="NCBIfam" id="TIGR00005">
    <property type="entry name" value="rluA_subfam"/>
    <property type="match status" value="1"/>
</dbReference>
<evidence type="ECO:0000313" key="6">
    <source>
        <dbReference type="EMBL" id="KRK11880.1"/>
    </source>
</evidence>
<comment type="function">
    <text evidence="4">Responsible for synthesis of pseudouridine from uracil.</text>
</comment>
<comment type="catalytic activity">
    <reaction evidence="1 4">
        <text>a uridine in RNA = a pseudouridine in RNA</text>
        <dbReference type="Rhea" id="RHEA:48348"/>
        <dbReference type="Rhea" id="RHEA-COMP:12068"/>
        <dbReference type="Rhea" id="RHEA-COMP:12069"/>
        <dbReference type="ChEBI" id="CHEBI:65314"/>
        <dbReference type="ChEBI" id="CHEBI:65315"/>
    </reaction>
</comment>
<dbReference type="Proteomes" id="UP000051984">
    <property type="component" value="Unassembled WGS sequence"/>
</dbReference>
<dbReference type="PANTHER" id="PTHR21600">
    <property type="entry name" value="MITOCHONDRIAL RNA PSEUDOURIDINE SYNTHASE"/>
    <property type="match status" value="1"/>
</dbReference>
<evidence type="ECO:0000259" key="5">
    <source>
        <dbReference type="Pfam" id="PF00849"/>
    </source>
</evidence>
<dbReference type="GO" id="GO:0000455">
    <property type="term" value="P:enzyme-directed rRNA pseudouridine synthesis"/>
    <property type="evidence" value="ECO:0007669"/>
    <property type="project" value="TreeGrafter"/>
</dbReference>
<dbReference type="GO" id="GO:0003723">
    <property type="term" value="F:RNA binding"/>
    <property type="evidence" value="ECO:0007669"/>
    <property type="project" value="InterPro"/>
</dbReference>
<dbReference type="EMBL" id="AZCT01000013">
    <property type="protein sequence ID" value="KRK11880.1"/>
    <property type="molecule type" value="Genomic_DNA"/>
</dbReference>
<organism evidence="6 7">
    <name type="scientific">Lacticaseibacillus zeae DSM 20178 = KCTC 3804</name>
    <dbReference type="NCBI Taxonomy" id="1423816"/>
    <lineage>
        <taxon>Bacteria</taxon>
        <taxon>Bacillati</taxon>
        <taxon>Bacillota</taxon>
        <taxon>Bacilli</taxon>
        <taxon>Lactobacillales</taxon>
        <taxon>Lactobacillaceae</taxon>
        <taxon>Lacticaseibacillus</taxon>
    </lineage>
</organism>
<proteinExistence type="inferred from homology"/>
<comment type="similarity">
    <text evidence="2 4">Belongs to the pseudouridine synthase RluA family.</text>
</comment>
<name>A0A0R1ERC1_LACZE</name>
<dbReference type="SUPFAM" id="SSF55120">
    <property type="entry name" value="Pseudouridine synthase"/>
    <property type="match status" value="1"/>
</dbReference>
<dbReference type="InterPro" id="IPR006224">
    <property type="entry name" value="PsdUridine_synth_RluA-like_CS"/>
</dbReference>
<gene>
    <name evidence="6" type="ORF">FD51_GL000868</name>
</gene>
<feature type="domain" description="Pseudouridine synthase RsuA/RluA-like" evidence="5">
    <location>
        <begin position="85"/>
        <end position="238"/>
    </location>
</feature>
<dbReference type="Pfam" id="PF00849">
    <property type="entry name" value="PseudoU_synth_2"/>
    <property type="match status" value="1"/>
</dbReference>
<dbReference type="InterPro" id="IPR006225">
    <property type="entry name" value="PsdUridine_synth_RluC/D"/>
</dbReference>
<dbReference type="InterPro" id="IPR050188">
    <property type="entry name" value="RluA_PseudoU_synthase"/>
</dbReference>
<keyword evidence="4" id="KW-0413">Isomerase</keyword>
<evidence type="ECO:0000313" key="7">
    <source>
        <dbReference type="Proteomes" id="UP000051984"/>
    </source>
</evidence>
<dbReference type="Gene3D" id="3.30.2350.10">
    <property type="entry name" value="Pseudouridine synthase"/>
    <property type="match status" value="1"/>
</dbReference>
<dbReference type="RefSeq" id="WP_010489525.1">
    <property type="nucleotide sequence ID" value="NZ_AZCT01000013.1"/>
</dbReference>
<dbReference type="PATRIC" id="fig|1423816.3.peg.896"/>
<dbReference type="GO" id="GO:0009982">
    <property type="term" value="F:pseudouridine synthase activity"/>
    <property type="evidence" value="ECO:0007669"/>
    <property type="project" value="InterPro"/>
</dbReference>
<dbReference type="InterPro" id="IPR006145">
    <property type="entry name" value="PsdUridine_synth_RsuA/RluA"/>
</dbReference>
<protein>
    <recommendedName>
        <fullName evidence="4">Pseudouridine synthase</fullName>
        <ecNumber evidence="4">5.4.99.-</ecNumber>
    </recommendedName>
</protein>
<dbReference type="PROSITE" id="PS01129">
    <property type="entry name" value="PSI_RLU"/>
    <property type="match status" value="1"/>
</dbReference>
<dbReference type="AlphaFoldDB" id="A0A0R1ERC1"/>
<dbReference type="GO" id="GO:0140098">
    <property type="term" value="F:catalytic activity, acting on RNA"/>
    <property type="evidence" value="ECO:0007669"/>
    <property type="project" value="UniProtKB-ARBA"/>
</dbReference>
<reference evidence="6 7" key="1">
    <citation type="journal article" date="2015" name="Genome Announc.">
        <title>Expanding the biotechnology potential of lactobacilli through comparative genomics of 213 strains and associated genera.</title>
        <authorList>
            <person name="Sun Z."/>
            <person name="Harris H.M."/>
            <person name="McCann A."/>
            <person name="Guo C."/>
            <person name="Argimon S."/>
            <person name="Zhang W."/>
            <person name="Yang X."/>
            <person name="Jeffery I.B."/>
            <person name="Cooney J.C."/>
            <person name="Kagawa T.F."/>
            <person name="Liu W."/>
            <person name="Song Y."/>
            <person name="Salvetti E."/>
            <person name="Wrobel A."/>
            <person name="Rasinkangas P."/>
            <person name="Parkhill J."/>
            <person name="Rea M.C."/>
            <person name="O'Sullivan O."/>
            <person name="Ritari J."/>
            <person name="Douillard F.P."/>
            <person name="Paul Ross R."/>
            <person name="Yang R."/>
            <person name="Briner A.E."/>
            <person name="Felis G.E."/>
            <person name="de Vos W.M."/>
            <person name="Barrangou R."/>
            <person name="Klaenhammer T.R."/>
            <person name="Caufield P.W."/>
            <person name="Cui Y."/>
            <person name="Zhang H."/>
            <person name="O'Toole P.W."/>
        </authorList>
    </citation>
    <scope>NUCLEOTIDE SEQUENCE [LARGE SCALE GENOMIC DNA]</scope>
    <source>
        <strain evidence="6 7">DSM 20178</strain>
    </source>
</reference>
<sequence>MRFEWHYEGPPLKLGAFLRQQGFSRAQLKKLHYQGGFIFVNKRQRNTAYGIRTGDRILVQTAPEQAADSVVPYPHDLAICYEDDDYLVVNKPAGVASIPAIGRKNDSMANMVKAYLIKTHAESQAVHVVTRLDRDTSGLMVFAKHSLAHSLLDRQLHSEAFLKQYVAIVTAKSPLPAHGWIVLPIGVSQGFYMRRIVSTTGKPSVTEYRTLAQTSQAAAVLVTLHTGRTHQIRVHFAAIGHVLFGDDLYSRQPVSFERQALHCAHLRFWQPLKKKWLDIQAPLPKDMAGLAERLQLPLRG</sequence>
<dbReference type="eggNOG" id="COG0564">
    <property type="taxonomic scope" value="Bacteria"/>
</dbReference>
<dbReference type="PANTHER" id="PTHR21600:SF35">
    <property type="entry name" value="PSEUDOURIDINE SYNTHASE"/>
    <property type="match status" value="1"/>
</dbReference>
<evidence type="ECO:0000256" key="1">
    <source>
        <dbReference type="ARBA" id="ARBA00000073"/>
    </source>
</evidence>
<accession>A0A0R1ERC1</accession>
<evidence type="ECO:0000256" key="3">
    <source>
        <dbReference type="PIRSR" id="PIRSR606225-1"/>
    </source>
</evidence>
<evidence type="ECO:0000256" key="4">
    <source>
        <dbReference type="RuleBase" id="RU362028"/>
    </source>
</evidence>
<dbReference type="EC" id="5.4.99.-" evidence="4"/>